<feature type="region of interest" description="Disordered" evidence="1">
    <location>
        <begin position="86"/>
        <end position="108"/>
    </location>
</feature>
<dbReference type="eggNOG" id="KOG2645">
    <property type="taxonomic scope" value="Eukaryota"/>
</dbReference>
<dbReference type="GO" id="GO:0047429">
    <property type="term" value="F:nucleoside triphosphate diphosphatase activity"/>
    <property type="evidence" value="ECO:0007669"/>
    <property type="project" value="TreeGrafter"/>
</dbReference>
<dbReference type="Gene3D" id="3.30.1360.180">
    <property type="match status" value="1"/>
</dbReference>
<accession>G3AE40</accession>
<evidence type="ECO:0000313" key="4">
    <source>
        <dbReference type="Proteomes" id="UP000000709"/>
    </source>
</evidence>
<dbReference type="FunFam" id="3.30.1360.180:FF:000003">
    <property type="entry name" value="Type I phosphodiesterase/nucleotide pyrophosphatase family protein"/>
    <property type="match status" value="1"/>
</dbReference>
<dbReference type="PANTHER" id="PTHR10151:SF120">
    <property type="entry name" value="BIS(5'-ADENOSYL)-TRIPHOSPHATASE"/>
    <property type="match status" value="1"/>
</dbReference>
<name>G3AE40_SPAPN</name>
<evidence type="ECO:0000256" key="2">
    <source>
        <dbReference type="SAM" id="Phobius"/>
    </source>
</evidence>
<evidence type="ECO:0000313" key="3">
    <source>
        <dbReference type="EMBL" id="EGW35574.1"/>
    </source>
</evidence>
<dbReference type="GO" id="GO:0017111">
    <property type="term" value="F:ribonucleoside triphosphate phosphatase activity"/>
    <property type="evidence" value="ECO:0007669"/>
    <property type="project" value="TreeGrafter"/>
</dbReference>
<gene>
    <name evidence="3" type="ORF">SPAPADRAFT_132154</name>
</gene>
<dbReference type="STRING" id="619300.G3AE40"/>
<protein>
    <submittedName>
        <fullName evidence="3">Putative nucleotide pyrophosphatase</fullName>
    </submittedName>
</protein>
<dbReference type="GO" id="GO:0009141">
    <property type="term" value="P:nucleoside triphosphate metabolic process"/>
    <property type="evidence" value="ECO:0007669"/>
    <property type="project" value="TreeGrafter"/>
</dbReference>
<dbReference type="GeneID" id="18869642"/>
<dbReference type="Proteomes" id="UP000000709">
    <property type="component" value="Unassembled WGS sequence"/>
</dbReference>
<dbReference type="HOGENOM" id="CLU_017594_4_0_1"/>
<evidence type="ECO:0000256" key="1">
    <source>
        <dbReference type="SAM" id="MobiDB-lite"/>
    </source>
</evidence>
<dbReference type="EMBL" id="GL996499">
    <property type="protein sequence ID" value="EGW35574.1"/>
    <property type="molecule type" value="Genomic_DNA"/>
</dbReference>
<keyword evidence="2" id="KW-0812">Transmembrane</keyword>
<dbReference type="AlphaFoldDB" id="G3AE40"/>
<dbReference type="Gene3D" id="3.40.720.10">
    <property type="entry name" value="Alkaline Phosphatase, subunit A"/>
    <property type="match status" value="1"/>
</dbReference>
<dbReference type="OMA" id="TYVDNFI"/>
<feature type="region of interest" description="Disordered" evidence="1">
    <location>
        <begin position="1"/>
        <end position="23"/>
    </location>
</feature>
<dbReference type="InterPro" id="IPR002591">
    <property type="entry name" value="Phosphodiest/P_Trfase"/>
</dbReference>
<reference evidence="3 4" key="1">
    <citation type="journal article" date="2011" name="Proc. Natl. Acad. Sci. U.S.A.">
        <title>Comparative genomics of xylose-fermenting fungi for enhanced biofuel production.</title>
        <authorList>
            <person name="Wohlbach D.J."/>
            <person name="Kuo A."/>
            <person name="Sato T.K."/>
            <person name="Potts K.M."/>
            <person name="Salamov A.A."/>
            <person name="LaButti K.M."/>
            <person name="Sun H."/>
            <person name="Clum A."/>
            <person name="Pangilinan J.L."/>
            <person name="Lindquist E.A."/>
            <person name="Lucas S."/>
            <person name="Lapidus A."/>
            <person name="Jin M."/>
            <person name="Gunawan C."/>
            <person name="Balan V."/>
            <person name="Dale B.E."/>
            <person name="Jeffries T.W."/>
            <person name="Zinkel R."/>
            <person name="Barry K.W."/>
            <person name="Grigoriev I.V."/>
            <person name="Gasch A.P."/>
        </authorList>
    </citation>
    <scope>NUCLEOTIDE SEQUENCE [LARGE SCALE GENOMIC DNA]</scope>
    <source>
        <strain evidence="4">NRRL Y-27907 / 11-Y1</strain>
    </source>
</reference>
<dbReference type="CDD" id="cd16018">
    <property type="entry name" value="Enpp"/>
    <property type="match status" value="1"/>
</dbReference>
<proteinExistence type="predicted"/>
<sequence>MSDNNQTPHPVDVPITDMDDPEDDIIFPDSSQPIINTDQEDTFLDSLDYEVDPKENKSMFTKFKALFTRSSDSNRSNYYEMVSSRNDDSFELDTDNDPSTPDSDNEEPINIRDYRVKLLENKLKTRTVVGVVLLMMIMATTLFLFKSTRGGDTIIYSGSGKRLLSNSTHDFYPTTIVISLDGFHPHYINAKDTPTMHNILVDEYGPPYMTPSFPSSTFPNHWTLVTGLYPSEHGIVGNTFFDPKLNKPFVNTNPKMGGLDPDFWRGGEPIWNTAERQNLTTAVHMWPGSEVPDGVGPKGEFDRYNGSELLVSKVDRVMEWIDKEIDSRPELILTYVPTIDQYGHKFGISGSNLTDALTYVDNFIDLMQRELHARNLDNIANMIIVSDHGMAQTSNERLLYLDDLIDLSKIDHIDGWPLFGLRPHDSADEIYNELTANLAKQGDNVTSNYHVYKVEDLPKEWQFGGQLEDHRFNYRLAPIWIIPEVGYSVTTHQQMKDYGNEYKPRGVHGYNNTHLLMRAIFLGSGPYFRSIRPESGKVKPFANTEVYNLICDSLNIIPSPNNGTNPRHVMQNSLPHDWSDDLIFPDLPYDVDHIVGNNATYDLLWRKNHKGTVPVSTNDHPLESMKSEESTISSLTTADLPKPSDFETTTGGLSNIVGHVLDDIEDGIEYVGEKVDDLLDGIFGDD</sequence>
<dbReference type="PANTHER" id="PTHR10151">
    <property type="entry name" value="ECTONUCLEOTIDE PYROPHOSPHATASE/PHOSPHODIESTERASE"/>
    <property type="match status" value="1"/>
</dbReference>
<dbReference type="SUPFAM" id="SSF53649">
    <property type="entry name" value="Alkaline phosphatase-like"/>
    <property type="match status" value="1"/>
</dbReference>
<dbReference type="OrthoDB" id="415411at2759"/>
<keyword evidence="2" id="KW-1133">Transmembrane helix</keyword>
<organism evidence="4">
    <name type="scientific">Spathaspora passalidarum (strain NRRL Y-27907 / 11-Y1)</name>
    <dbReference type="NCBI Taxonomy" id="619300"/>
    <lineage>
        <taxon>Eukaryota</taxon>
        <taxon>Fungi</taxon>
        <taxon>Dikarya</taxon>
        <taxon>Ascomycota</taxon>
        <taxon>Saccharomycotina</taxon>
        <taxon>Pichiomycetes</taxon>
        <taxon>Debaryomycetaceae</taxon>
        <taxon>Spathaspora</taxon>
    </lineage>
</organism>
<feature type="region of interest" description="Disordered" evidence="1">
    <location>
        <begin position="628"/>
        <end position="649"/>
    </location>
</feature>
<dbReference type="InterPro" id="IPR017850">
    <property type="entry name" value="Alkaline_phosphatase_core_sf"/>
</dbReference>
<dbReference type="InParanoid" id="G3AE40"/>
<keyword evidence="4" id="KW-1185">Reference proteome</keyword>
<dbReference type="FunCoup" id="G3AE40">
    <property type="interactions" value="220"/>
</dbReference>
<dbReference type="RefSeq" id="XP_007372986.1">
    <property type="nucleotide sequence ID" value="XM_007372924.1"/>
</dbReference>
<dbReference type="Pfam" id="PF01663">
    <property type="entry name" value="Phosphodiest"/>
    <property type="match status" value="1"/>
</dbReference>
<feature type="transmembrane region" description="Helical" evidence="2">
    <location>
        <begin position="127"/>
        <end position="145"/>
    </location>
</feature>
<dbReference type="KEGG" id="spaa:SPAPADRAFT_132154"/>
<keyword evidence="2" id="KW-0472">Membrane</keyword>